<feature type="transmembrane region" description="Helical" evidence="1">
    <location>
        <begin position="53"/>
        <end position="74"/>
    </location>
</feature>
<accession>A0ABU9XTY3</accession>
<name>A0ABU9XTY3_9SPHN</name>
<comment type="caution">
    <text evidence="2">The sequence shown here is derived from an EMBL/GenBank/DDBJ whole genome shotgun (WGS) entry which is preliminary data.</text>
</comment>
<dbReference type="RefSeq" id="WP_345864456.1">
    <property type="nucleotide sequence ID" value="NZ_JBDIMF010000003.1"/>
</dbReference>
<evidence type="ECO:0008006" key="4">
    <source>
        <dbReference type="Google" id="ProtNLM"/>
    </source>
</evidence>
<dbReference type="Proteomes" id="UP001404104">
    <property type="component" value="Unassembled WGS sequence"/>
</dbReference>
<protein>
    <recommendedName>
        <fullName evidence="4">ATPase</fullName>
    </recommendedName>
</protein>
<keyword evidence="1" id="KW-0812">Transmembrane</keyword>
<sequence>MNGGSRIINIRSSGGRAVPDSDLLLEESILIDTPDFPAEMYDTDAEAPDRRGWIFPLLGLLVSLGWIAGMLALCWPQLGAITPVELAGFIAALCVPPALIGVLLLLGLRTSTAEARRFGRTAQAMRAEAAALERTVGMLSHAIDANRVRLAEQATELLALGDHTAASMASTTAGLNGQIADTAAHAQTLADAAAATHAKLDVLMSLLPRAHRETVDIGQALDRAGTGAATHAGALDAQLQALAERGRDAEALAQGAAQQLVTQTAQLEASGKMTSARIEQVTGQMTEAVDALLDRTAEALDETRKRIAGHTDATFALFNANQAAIDRAVGENADALSARVAAVDVVIDRIAARLRDQRSAGEAFIGTLDGDITHVSRRLDSLHAQGVERSQHLAASISALGGSAEAMTEALQIGDVMATNAIATTEQLLVALDAAAREIDETLPDALARLDARIGESRRIVGAVTPELLSLVGTAESTHDAVAAIAGVLSAQRDTIERLSASLLETLTEGRAKASELGDMVDETIGRSNRFADEAAPRLIETLIRVRDTASVAADRARETLVAVIPEAAAALEQASAAAIERASGTALRDQLSAIGQAAANAADAATRASERLTQQLATIVESTAQVDQRIDAARSERDAADTDTLARRVSLLIEALNSASIDIAKAFSTDVTDSAWAAYLKGDRGVFTRRAVRLIDASDAREIVRLYDDDDAFRDQVNRYIHDFEAMLRAILAQRDGSPLGVTLLSSDMGKLYVALAQAIARLRT</sequence>
<proteinExistence type="predicted"/>
<reference evidence="2 3" key="1">
    <citation type="submission" date="2024-05" db="EMBL/GenBank/DDBJ databases">
        <authorList>
            <person name="Liu Q."/>
            <person name="Xin Y.-H."/>
        </authorList>
    </citation>
    <scope>NUCLEOTIDE SEQUENCE [LARGE SCALE GENOMIC DNA]</scope>
    <source>
        <strain evidence="2 3">CGMCC 1.15349</strain>
    </source>
</reference>
<organism evidence="2 3">
    <name type="scientific">Sphingomonas qilianensis</name>
    <dbReference type="NCBI Taxonomy" id="1736690"/>
    <lineage>
        <taxon>Bacteria</taxon>
        <taxon>Pseudomonadati</taxon>
        <taxon>Pseudomonadota</taxon>
        <taxon>Alphaproteobacteria</taxon>
        <taxon>Sphingomonadales</taxon>
        <taxon>Sphingomonadaceae</taxon>
        <taxon>Sphingomonas</taxon>
    </lineage>
</organism>
<feature type="transmembrane region" description="Helical" evidence="1">
    <location>
        <begin position="86"/>
        <end position="108"/>
    </location>
</feature>
<keyword evidence="1" id="KW-1133">Transmembrane helix</keyword>
<gene>
    <name evidence="2" type="ORF">ABC969_09525</name>
</gene>
<evidence type="ECO:0000256" key="1">
    <source>
        <dbReference type="SAM" id="Phobius"/>
    </source>
</evidence>
<keyword evidence="1" id="KW-0472">Membrane</keyword>
<keyword evidence="3" id="KW-1185">Reference proteome</keyword>
<evidence type="ECO:0000313" key="2">
    <source>
        <dbReference type="EMBL" id="MEN2786656.1"/>
    </source>
</evidence>
<evidence type="ECO:0000313" key="3">
    <source>
        <dbReference type="Proteomes" id="UP001404104"/>
    </source>
</evidence>
<dbReference type="EMBL" id="JBDIMF010000003">
    <property type="protein sequence ID" value="MEN2786656.1"/>
    <property type="molecule type" value="Genomic_DNA"/>
</dbReference>